<evidence type="ECO:0000313" key="9">
    <source>
        <dbReference type="Proteomes" id="UP001597557"/>
    </source>
</evidence>
<keyword evidence="3" id="KW-0731">Sigma factor</keyword>
<dbReference type="InterPro" id="IPR014289">
    <property type="entry name" value="RNA_pol_sigma-24-rel"/>
</dbReference>
<gene>
    <name evidence="8" type="ORF">ACFS5N_09780</name>
</gene>
<dbReference type="PANTHER" id="PTHR43133:SF8">
    <property type="entry name" value="RNA POLYMERASE SIGMA FACTOR HI_1459-RELATED"/>
    <property type="match status" value="1"/>
</dbReference>
<dbReference type="Pfam" id="PF04542">
    <property type="entry name" value="Sigma70_r2"/>
    <property type="match status" value="1"/>
</dbReference>
<keyword evidence="5" id="KW-0804">Transcription</keyword>
<evidence type="ECO:0000259" key="6">
    <source>
        <dbReference type="Pfam" id="PF04542"/>
    </source>
</evidence>
<dbReference type="Pfam" id="PF08281">
    <property type="entry name" value="Sigma70_r4_2"/>
    <property type="match status" value="1"/>
</dbReference>
<evidence type="ECO:0000256" key="4">
    <source>
        <dbReference type="ARBA" id="ARBA00023125"/>
    </source>
</evidence>
<dbReference type="RefSeq" id="WP_377184800.1">
    <property type="nucleotide sequence ID" value="NZ_JBHUPD010000002.1"/>
</dbReference>
<dbReference type="NCBIfam" id="TIGR02943">
    <property type="entry name" value="Sig70_famx1"/>
    <property type="match status" value="1"/>
</dbReference>
<feature type="domain" description="RNA polymerase sigma factor 70 region 4 type 2" evidence="7">
    <location>
        <begin position="131"/>
        <end position="181"/>
    </location>
</feature>
<dbReference type="InterPro" id="IPR013325">
    <property type="entry name" value="RNA_pol_sigma_r2"/>
</dbReference>
<proteinExistence type="inferred from homology"/>
<evidence type="ECO:0000313" key="8">
    <source>
        <dbReference type="EMBL" id="MFD2872758.1"/>
    </source>
</evidence>
<dbReference type="Gene3D" id="1.10.1740.10">
    <property type="match status" value="1"/>
</dbReference>
<accession>A0ABW5YBK1</accession>
<dbReference type="EMBL" id="JBHUPD010000002">
    <property type="protein sequence ID" value="MFD2872758.1"/>
    <property type="molecule type" value="Genomic_DNA"/>
</dbReference>
<dbReference type="SUPFAM" id="SSF88659">
    <property type="entry name" value="Sigma3 and sigma4 domains of RNA polymerase sigma factors"/>
    <property type="match status" value="1"/>
</dbReference>
<keyword evidence="2" id="KW-0805">Transcription regulation</keyword>
<dbReference type="InterPro" id="IPR036388">
    <property type="entry name" value="WH-like_DNA-bd_sf"/>
</dbReference>
<protein>
    <submittedName>
        <fullName evidence="8">Sigma-70 family RNA polymerase sigma factor</fullName>
    </submittedName>
</protein>
<evidence type="ECO:0000259" key="7">
    <source>
        <dbReference type="Pfam" id="PF08281"/>
    </source>
</evidence>
<comment type="caution">
    <text evidence="8">The sequence shown here is derived from an EMBL/GenBank/DDBJ whole genome shotgun (WGS) entry which is preliminary data.</text>
</comment>
<dbReference type="InterPro" id="IPR039425">
    <property type="entry name" value="RNA_pol_sigma-70-like"/>
</dbReference>
<reference evidence="9" key="1">
    <citation type="journal article" date="2019" name="Int. J. Syst. Evol. Microbiol.">
        <title>The Global Catalogue of Microorganisms (GCM) 10K type strain sequencing project: providing services to taxonomists for standard genome sequencing and annotation.</title>
        <authorList>
            <consortium name="The Broad Institute Genomics Platform"/>
            <consortium name="The Broad Institute Genome Sequencing Center for Infectious Disease"/>
            <person name="Wu L."/>
            <person name="Ma J."/>
        </authorList>
    </citation>
    <scope>NUCLEOTIDE SEQUENCE [LARGE SCALE GENOMIC DNA]</scope>
    <source>
        <strain evidence="9">KCTC 22437</strain>
    </source>
</reference>
<evidence type="ECO:0000256" key="3">
    <source>
        <dbReference type="ARBA" id="ARBA00023082"/>
    </source>
</evidence>
<evidence type="ECO:0000256" key="5">
    <source>
        <dbReference type="ARBA" id="ARBA00023163"/>
    </source>
</evidence>
<name>A0ABW5YBK1_9SPHI</name>
<dbReference type="InterPro" id="IPR013324">
    <property type="entry name" value="RNA_pol_sigma_r3/r4-like"/>
</dbReference>
<dbReference type="InterPro" id="IPR007627">
    <property type="entry name" value="RNA_pol_sigma70_r2"/>
</dbReference>
<dbReference type="Gene3D" id="1.10.10.10">
    <property type="entry name" value="Winged helix-like DNA-binding domain superfamily/Winged helix DNA-binding domain"/>
    <property type="match status" value="1"/>
</dbReference>
<dbReference type="InterPro" id="IPR013249">
    <property type="entry name" value="RNA_pol_sigma70_r4_t2"/>
</dbReference>
<dbReference type="InterPro" id="IPR014284">
    <property type="entry name" value="RNA_pol_sigma-70_dom"/>
</dbReference>
<comment type="similarity">
    <text evidence="1">Belongs to the sigma-70 factor family. ECF subfamily.</text>
</comment>
<dbReference type="SUPFAM" id="SSF88946">
    <property type="entry name" value="Sigma2 domain of RNA polymerase sigma factors"/>
    <property type="match status" value="1"/>
</dbReference>
<organism evidence="8 9">
    <name type="scientific">Mucilaginibacter ximonensis</name>
    <dbReference type="NCBI Taxonomy" id="538021"/>
    <lineage>
        <taxon>Bacteria</taxon>
        <taxon>Pseudomonadati</taxon>
        <taxon>Bacteroidota</taxon>
        <taxon>Sphingobacteriia</taxon>
        <taxon>Sphingobacteriales</taxon>
        <taxon>Sphingobacteriaceae</taxon>
        <taxon>Mucilaginibacter</taxon>
    </lineage>
</organism>
<keyword evidence="9" id="KW-1185">Reference proteome</keyword>
<evidence type="ECO:0000256" key="1">
    <source>
        <dbReference type="ARBA" id="ARBA00010641"/>
    </source>
</evidence>
<keyword evidence="4" id="KW-0238">DNA-binding</keyword>
<sequence>MSNQVLVPHTLNPHAWVNNHADYLYAYALGRINDADEARDLVQEVFLAALEKAERFEGRSTERTWLTAILKNKIIDIYRKRSSGLRKPEKTEDKDYEDFFHEDGHWREEHWPKAWGVEDHDPLHNKEFNQVLHQCMQKLPALWLAVFTMKHMEDESSENICERLKVTSANFWVIIHRAKLNLRACLQKNWI</sequence>
<evidence type="ECO:0000256" key="2">
    <source>
        <dbReference type="ARBA" id="ARBA00023015"/>
    </source>
</evidence>
<dbReference type="Proteomes" id="UP001597557">
    <property type="component" value="Unassembled WGS sequence"/>
</dbReference>
<feature type="domain" description="RNA polymerase sigma-70 region 2" evidence="6">
    <location>
        <begin position="17"/>
        <end position="82"/>
    </location>
</feature>
<dbReference type="NCBIfam" id="TIGR02937">
    <property type="entry name" value="sigma70-ECF"/>
    <property type="match status" value="1"/>
</dbReference>
<dbReference type="PANTHER" id="PTHR43133">
    <property type="entry name" value="RNA POLYMERASE ECF-TYPE SIGMA FACTO"/>
    <property type="match status" value="1"/>
</dbReference>